<evidence type="ECO:0000313" key="13">
    <source>
        <dbReference type="EMBL" id="MCP8352510.1"/>
    </source>
</evidence>
<dbReference type="SUPFAM" id="SSF56553">
    <property type="entry name" value="Insert subdomain of RNA polymerase alpha subunit"/>
    <property type="match status" value="1"/>
</dbReference>
<dbReference type="SUPFAM" id="SSF55257">
    <property type="entry name" value="RBP11-like subunits of RNA polymerase"/>
    <property type="match status" value="1"/>
</dbReference>
<dbReference type="CDD" id="cd06928">
    <property type="entry name" value="RNAP_alpha_NTD"/>
    <property type="match status" value="1"/>
</dbReference>
<dbReference type="EC" id="2.7.7.6" evidence="2 11"/>
<feature type="region of interest" description="Alpha N-terminal domain (alpha-NTD)" evidence="11">
    <location>
        <begin position="1"/>
        <end position="230"/>
    </location>
</feature>
<dbReference type="NCBIfam" id="NF003519">
    <property type="entry name" value="PRK05182.2-5"/>
    <property type="match status" value="1"/>
</dbReference>
<evidence type="ECO:0000256" key="3">
    <source>
        <dbReference type="ARBA" id="ARBA00015972"/>
    </source>
</evidence>
<gene>
    <name evidence="11 13" type="primary">rpoA</name>
    <name evidence="13" type="ORF">MKS91_04330</name>
</gene>
<evidence type="ECO:0000259" key="12">
    <source>
        <dbReference type="SMART" id="SM00662"/>
    </source>
</evidence>
<dbReference type="InterPro" id="IPR036603">
    <property type="entry name" value="RBP11-like"/>
</dbReference>
<comment type="domain">
    <text evidence="11">The N-terminal domain is essential for RNAP assembly and basal transcription, whereas the C-terminal domain is involved in interaction with transcriptional regulators and with upstream promoter elements.</text>
</comment>
<dbReference type="SMART" id="SM00662">
    <property type="entry name" value="RPOLD"/>
    <property type="match status" value="1"/>
</dbReference>
<comment type="function">
    <text evidence="11">DNA-dependent RNA polymerase catalyzes the transcription of DNA into RNA using the four ribonucleoside triphosphates as substrates.</text>
</comment>
<accession>A0ABT1L5R7</accession>
<evidence type="ECO:0000256" key="4">
    <source>
        <dbReference type="ARBA" id="ARBA00022478"/>
    </source>
</evidence>
<evidence type="ECO:0000256" key="9">
    <source>
        <dbReference type="ARBA" id="ARBA00033070"/>
    </source>
</evidence>
<keyword evidence="4 11" id="KW-0240">DNA-directed RNA polymerase</keyword>
<keyword evidence="7 11" id="KW-0804">Transcription</keyword>
<dbReference type="NCBIfam" id="TIGR02027">
    <property type="entry name" value="rpoA"/>
    <property type="match status" value="1"/>
</dbReference>
<dbReference type="Pfam" id="PF01000">
    <property type="entry name" value="RNA_pol_A_bac"/>
    <property type="match status" value="1"/>
</dbReference>
<dbReference type="EMBL" id="JAKUDN010000002">
    <property type="protein sequence ID" value="MCP8352510.1"/>
    <property type="molecule type" value="Genomic_DNA"/>
</dbReference>
<dbReference type="Proteomes" id="UP001320768">
    <property type="component" value="Unassembled WGS sequence"/>
</dbReference>
<dbReference type="InterPro" id="IPR011262">
    <property type="entry name" value="DNA-dir_RNA_pol_insert"/>
</dbReference>
<evidence type="ECO:0000256" key="11">
    <source>
        <dbReference type="HAMAP-Rule" id="MF_00059"/>
    </source>
</evidence>
<evidence type="ECO:0000256" key="8">
    <source>
        <dbReference type="ARBA" id="ARBA00032524"/>
    </source>
</evidence>
<dbReference type="Gene3D" id="3.30.1360.10">
    <property type="entry name" value="RNA polymerase, RBP11-like subunit"/>
    <property type="match status" value="1"/>
</dbReference>
<evidence type="ECO:0000256" key="6">
    <source>
        <dbReference type="ARBA" id="ARBA00022695"/>
    </source>
</evidence>
<protein>
    <recommendedName>
        <fullName evidence="3 11">DNA-directed RNA polymerase subunit alpha</fullName>
        <shortName evidence="11">RNAP subunit alpha</shortName>
        <ecNumber evidence="2 11">2.7.7.6</ecNumber>
    </recommendedName>
    <alternativeName>
        <fullName evidence="9 11">RNA polymerase subunit alpha</fullName>
    </alternativeName>
    <alternativeName>
        <fullName evidence="8 11">Transcriptase subunit alpha</fullName>
    </alternativeName>
</protein>
<dbReference type="Gene3D" id="2.170.120.12">
    <property type="entry name" value="DNA-directed RNA polymerase, insert domain"/>
    <property type="match status" value="1"/>
</dbReference>
<feature type="region of interest" description="Alpha C-terminal domain (alpha-CTD)" evidence="11">
    <location>
        <begin position="243"/>
        <end position="325"/>
    </location>
</feature>
<feature type="domain" description="DNA-directed RNA polymerase RpoA/D/Rpb3-type" evidence="12">
    <location>
        <begin position="24"/>
        <end position="229"/>
    </location>
</feature>
<evidence type="ECO:0000256" key="10">
    <source>
        <dbReference type="ARBA" id="ARBA00048552"/>
    </source>
</evidence>
<dbReference type="InterPro" id="IPR011773">
    <property type="entry name" value="DNA-dir_RpoA"/>
</dbReference>
<dbReference type="SUPFAM" id="SSF47789">
    <property type="entry name" value="C-terminal domain of RNA polymerase alpha subunit"/>
    <property type="match status" value="1"/>
</dbReference>
<evidence type="ECO:0000256" key="7">
    <source>
        <dbReference type="ARBA" id="ARBA00023163"/>
    </source>
</evidence>
<dbReference type="Pfam" id="PF01193">
    <property type="entry name" value="RNA_pol_L"/>
    <property type="match status" value="1"/>
</dbReference>
<comment type="subunit">
    <text evidence="11">Homodimer. The RNAP catalytic core consists of 2 alpha, 1 beta, 1 beta' and 1 omega subunit. When a sigma factor is associated with the core the holoenzyme is formed, which can initiate transcription.</text>
</comment>
<keyword evidence="6 11" id="KW-0548">Nucleotidyltransferase</keyword>
<dbReference type="InterPro" id="IPR036643">
    <property type="entry name" value="RNApol_insert_sf"/>
</dbReference>
<comment type="catalytic activity">
    <reaction evidence="10 11">
        <text>RNA(n) + a ribonucleoside 5'-triphosphate = RNA(n+1) + diphosphate</text>
        <dbReference type="Rhea" id="RHEA:21248"/>
        <dbReference type="Rhea" id="RHEA-COMP:14527"/>
        <dbReference type="Rhea" id="RHEA-COMP:17342"/>
        <dbReference type="ChEBI" id="CHEBI:33019"/>
        <dbReference type="ChEBI" id="CHEBI:61557"/>
        <dbReference type="ChEBI" id="CHEBI:140395"/>
        <dbReference type="EC" id="2.7.7.6"/>
    </reaction>
</comment>
<proteinExistence type="inferred from homology"/>
<keyword evidence="14" id="KW-1185">Reference proteome</keyword>
<evidence type="ECO:0000313" key="14">
    <source>
        <dbReference type="Proteomes" id="UP001320768"/>
    </source>
</evidence>
<sequence length="325" mass="36011">MNIQDAYNMLKPETIKIDMIDDNTAKIVLEPFERGFGHTVGFSLRRTLLSSMPGCAISSFKVEGVMHEYTTMNGLQDDFVQVKLNLKSVVVALGDEYSSEEFKLEVKGPCQIKAGDIDTEGKATIFNPDLVLATLNSSDTFTMYVTVERGIGYVPASSSDEDVNAIKIDASYSPINRVIYKVEDARVENRTDLDKLVLEVETNGSISPDDAIRWSASVLQHQLSSFVELQVAQQVDDSQGYTVNPKLYEKVDTLELTVRAANCLKSENIRYIGDLVTRSESQLLRTPNLGRKSLAEIKNMLADQGLSLGLHVEGWETPDESKVKG</sequence>
<dbReference type="InterPro" id="IPR011260">
    <property type="entry name" value="RNAP_asu_C"/>
</dbReference>
<dbReference type="NCBIfam" id="NF003513">
    <property type="entry name" value="PRK05182.1-2"/>
    <property type="match status" value="1"/>
</dbReference>
<dbReference type="Pfam" id="PF03118">
    <property type="entry name" value="RNA_pol_A_CTD"/>
    <property type="match status" value="1"/>
</dbReference>
<comment type="similarity">
    <text evidence="1 11">Belongs to the RNA polymerase alpha chain family.</text>
</comment>
<comment type="caution">
    <text evidence="13">The sequence shown here is derived from an EMBL/GenBank/DDBJ whole genome shotgun (WGS) entry which is preliminary data.</text>
</comment>
<dbReference type="InterPro" id="IPR011263">
    <property type="entry name" value="DNA-dir_RNA_pol_RpoA/D/Rpb3"/>
</dbReference>
<keyword evidence="5 11" id="KW-0808">Transferase</keyword>
<evidence type="ECO:0000256" key="1">
    <source>
        <dbReference type="ARBA" id="ARBA00007123"/>
    </source>
</evidence>
<dbReference type="RefSeq" id="WP_258569615.1">
    <property type="nucleotide sequence ID" value="NZ_JAKUDN010000002.1"/>
</dbReference>
<dbReference type="HAMAP" id="MF_00059">
    <property type="entry name" value="RNApol_bact_RpoA"/>
    <property type="match status" value="1"/>
</dbReference>
<evidence type="ECO:0000256" key="5">
    <source>
        <dbReference type="ARBA" id="ARBA00022679"/>
    </source>
</evidence>
<evidence type="ECO:0000256" key="2">
    <source>
        <dbReference type="ARBA" id="ARBA00012418"/>
    </source>
</evidence>
<dbReference type="GO" id="GO:0000428">
    <property type="term" value="C:DNA-directed RNA polymerase complex"/>
    <property type="evidence" value="ECO:0007669"/>
    <property type="project" value="UniProtKB-KW"/>
</dbReference>
<dbReference type="GO" id="GO:0003899">
    <property type="term" value="F:DNA-directed RNA polymerase activity"/>
    <property type="evidence" value="ECO:0007669"/>
    <property type="project" value="UniProtKB-EC"/>
</dbReference>
<dbReference type="Gene3D" id="1.10.150.20">
    <property type="entry name" value="5' to 3' exonuclease, C-terminal subdomain"/>
    <property type="match status" value="1"/>
</dbReference>
<organism evidence="13 14">
    <name type="scientific">Candidatus Synchoanobacter obligatus</name>
    <dbReference type="NCBI Taxonomy" id="2919597"/>
    <lineage>
        <taxon>Bacteria</taxon>
        <taxon>Pseudomonadati</taxon>
        <taxon>Pseudomonadota</taxon>
        <taxon>Gammaproteobacteria</taxon>
        <taxon>Candidatus Comchoanobacterales</taxon>
        <taxon>Candidatus Comchoanobacteraceae</taxon>
        <taxon>Candidatus Synchoanobacter</taxon>
    </lineage>
</organism>
<name>A0ABT1L5R7_9GAMM</name>
<reference evidence="13 14" key="1">
    <citation type="journal article" date="2022" name="Nat. Microbiol.">
        <title>The microbiome of a bacterivorous marine choanoflagellate contains a resource-demanding obligate bacterial associate.</title>
        <authorList>
            <person name="Needham D.M."/>
            <person name="Poirier C."/>
            <person name="Bachy C."/>
            <person name="George E.E."/>
            <person name="Wilken S."/>
            <person name="Yung C.C.M."/>
            <person name="Limardo A.J."/>
            <person name="Morando M."/>
            <person name="Sudek L."/>
            <person name="Malmstrom R.R."/>
            <person name="Keeling P.J."/>
            <person name="Santoro A.E."/>
            <person name="Worden A.Z."/>
        </authorList>
    </citation>
    <scope>NUCLEOTIDE SEQUENCE [LARGE SCALE GENOMIC DNA]</scope>
    <source>
        <strain evidence="13 14">Comchoano-2</strain>
    </source>
</reference>